<keyword evidence="1" id="KW-0472">Membrane</keyword>
<dbReference type="EMBL" id="CP003928">
    <property type="protein sequence ID" value="AGJ62314.1"/>
    <property type="molecule type" value="Genomic_DNA"/>
</dbReference>
<keyword evidence="1" id="KW-1133">Transmembrane helix</keyword>
<dbReference type="HOGENOM" id="CLU_2968623_0_0_2"/>
<reference evidence="2 3" key="1">
    <citation type="journal article" date="2013" name="Open Biol.">
        <title>Genomics and genetics of Sulfolobus islandicus LAL14/1, a model hyperthermophilic archaeon.</title>
        <authorList>
            <person name="Jaubert C."/>
            <person name="Danioux C."/>
            <person name="Oberto J."/>
            <person name="Cortez D."/>
            <person name="Bize A."/>
            <person name="Krupovic M."/>
            <person name="She Q."/>
            <person name="Forterre P."/>
            <person name="Prangishvili D."/>
            <person name="Sezonov G."/>
        </authorList>
    </citation>
    <scope>NUCLEOTIDE SEQUENCE [LARGE SCALE GENOMIC DNA]</scope>
    <source>
        <strain evidence="2">LAL14/1</strain>
    </source>
</reference>
<dbReference type="AlphaFoldDB" id="M9U5M8"/>
<protein>
    <submittedName>
        <fullName evidence="2">Uncharacterized protein</fullName>
    </submittedName>
</protein>
<keyword evidence="1" id="KW-0812">Transmembrane</keyword>
<feature type="transmembrane region" description="Helical" evidence="1">
    <location>
        <begin position="21"/>
        <end position="45"/>
    </location>
</feature>
<proteinExistence type="predicted"/>
<accession>M9U5M8</accession>
<name>M9U5M8_SACIS</name>
<evidence type="ECO:0000256" key="1">
    <source>
        <dbReference type="SAM" id="Phobius"/>
    </source>
</evidence>
<dbReference type="KEGG" id="sic:SiL_0860"/>
<sequence length="58" mass="6972">MIISNLSFGRLLFITELKASRMYFFLSCAVIITEILLDIHFNYYYEYFKLYILSPIGY</sequence>
<gene>
    <name evidence="2" type="ORF">SiL_0860</name>
</gene>
<dbReference type="Proteomes" id="UP000013006">
    <property type="component" value="Chromosome"/>
</dbReference>
<evidence type="ECO:0000313" key="3">
    <source>
        <dbReference type="Proteomes" id="UP000013006"/>
    </source>
</evidence>
<organism>
    <name type="scientific">Saccharolobus islandicus LAL14/1</name>
    <dbReference type="NCBI Taxonomy" id="1241935"/>
    <lineage>
        <taxon>Archaea</taxon>
        <taxon>Thermoproteota</taxon>
        <taxon>Thermoprotei</taxon>
        <taxon>Sulfolobales</taxon>
        <taxon>Sulfolobaceae</taxon>
        <taxon>Saccharolobus</taxon>
    </lineage>
</organism>
<evidence type="ECO:0000313" key="2">
    <source>
        <dbReference type="EMBL" id="AGJ62314.1"/>
    </source>
</evidence>